<protein>
    <submittedName>
        <fullName evidence="5">Shikimate dehydrogenase</fullName>
    </submittedName>
</protein>
<dbReference type="Pfam" id="PF08501">
    <property type="entry name" value="Shikimate_dh_N"/>
    <property type="match status" value="1"/>
</dbReference>
<dbReference type="GO" id="GO:0009073">
    <property type="term" value="P:aromatic amino acid family biosynthetic process"/>
    <property type="evidence" value="ECO:0007669"/>
    <property type="project" value="UniProtKB-KW"/>
</dbReference>
<comment type="caution">
    <text evidence="5">The sequence shown here is derived from an EMBL/GenBank/DDBJ whole genome shotgun (WGS) entry which is preliminary data.</text>
</comment>
<dbReference type="PANTHER" id="PTHR21089:SF1">
    <property type="entry name" value="BIFUNCTIONAL 3-DEHYDROQUINATE DEHYDRATASE_SHIKIMATE DEHYDROGENASE, CHLOROPLASTIC"/>
    <property type="match status" value="1"/>
</dbReference>
<dbReference type="SUPFAM" id="SSF53223">
    <property type="entry name" value="Aminoacid dehydrogenase-like, N-terminal domain"/>
    <property type="match status" value="1"/>
</dbReference>
<evidence type="ECO:0000313" key="6">
    <source>
        <dbReference type="Proteomes" id="UP001209229"/>
    </source>
</evidence>
<dbReference type="GO" id="GO:0050661">
    <property type="term" value="F:NADP binding"/>
    <property type="evidence" value="ECO:0007669"/>
    <property type="project" value="TreeGrafter"/>
</dbReference>
<keyword evidence="3" id="KW-0057">Aromatic amino acid biosynthesis</keyword>
<organism evidence="5 6">
    <name type="scientific">Plebeiibacterium sediminum</name>
    <dbReference type="NCBI Taxonomy" id="2992112"/>
    <lineage>
        <taxon>Bacteria</taxon>
        <taxon>Pseudomonadati</taxon>
        <taxon>Bacteroidota</taxon>
        <taxon>Bacteroidia</taxon>
        <taxon>Marinilabiliales</taxon>
        <taxon>Marinilabiliaceae</taxon>
        <taxon>Plebeiibacterium</taxon>
    </lineage>
</organism>
<dbReference type="SUPFAM" id="SSF51735">
    <property type="entry name" value="NAD(P)-binding Rossmann-fold domains"/>
    <property type="match status" value="1"/>
</dbReference>
<dbReference type="AlphaFoldDB" id="A0AAE3M1K3"/>
<evidence type="ECO:0000256" key="2">
    <source>
        <dbReference type="ARBA" id="ARBA00023002"/>
    </source>
</evidence>
<evidence type="ECO:0000259" key="4">
    <source>
        <dbReference type="Pfam" id="PF08501"/>
    </source>
</evidence>
<dbReference type="GO" id="GO:0004764">
    <property type="term" value="F:shikimate 3-dehydrogenase (NADP+) activity"/>
    <property type="evidence" value="ECO:0007669"/>
    <property type="project" value="InterPro"/>
</dbReference>
<dbReference type="GO" id="GO:0009423">
    <property type="term" value="P:chorismate biosynthetic process"/>
    <property type="evidence" value="ECO:0007669"/>
    <property type="project" value="TreeGrafter"/>
</dbReference>
<feature type="domain" description="Shikimate dehydrogenase substrate binding N-terminal" evidence="4">
    <location>
        <begin position="6"/>
        <end position="87"/>
    </location>
</feature>
<evidence type="ECO:0000313" key="5">
    <source>
        <dbReference type="EMBL" id="MCW3785438.1"/>
    </source>
</evidence>
<dbReference type="GO" id="GO:0019632">
    <property type="term" value="P:shikimate metabolic process"/>
    <property type="evidence" value="ECO:0007669"/>
    <property type="project" value="TreeGrafter"/>
</dbReference>
<dbReference type="EMBL" id="JAPDPJ010000003">
    <property type="protein sequence ID" value="MCW3785438.1"/>
    <property type="molecule type" value="Genomic_DNA"/>
</dbReference>
<sequence>MKTFGLIGYPLSKSFSQKYFTEKFEKETIKARYLNFPIASIDEFPELINHHPYIGGLNVTIPYKEKVIQYLDDLDPISKEAGAVNVIKVDWTNPTKPKLIGYNSDIIGFSKSIEPLLKSNHKKALILGTGGAAKAVGYALKSLNIDYKLVSRTPEGDNQISYHSLNEAIMNEYTVIVNTTPLGMYGNMEAKPEIPYHYCGENHLFYDLVYNPEVTAFLKAGQDQGAAIKNGLEMLHLQAEAAWEIWNK</sequence>
<gene>
    <name evidence="5" type="ORF">OM075_03110</name>
</gene>
<dbReference type="Proteomes" id="UP001209229">
    <property type="component" value="Unassembled WGS sequence"/>
</dbReference>
<dbReference type="InterPro" id="IPR013708">
    <property type="entry name" value="Shikimate_DH-bd_N"/>
</dbReference>
<evidence type="ECO:0000256" key="1">
    <source>
        <dbReference type="ARBA" id="ARBA00004871"/>
    </source>
</evidence>
<name>A0AAE3M1K3_9BACT</name>
<dbReference type="InterPro" id="IPR022893">
    <property type="entry name" value="Shikimate_DH_fam"/>
</dbReference>
<dbReference type="GO" id="GO:0005829">
    <property type="term" value="C:cytosol"/>
    <property type="evidence" value="ECO:0007669"/>
    <property type="project" value="TreeGrafter"/>
</dbReference>
<dbReference type="RefSeq" id="WP_301189010.1">
    <property type="nucleotide sequence ID" value="NZ_JAPDPJ010000003.1"/>
</dbReference>
<reference evidence="5" key="1">
    <citation type="submission" date="2022-10" db="EMBL/GenBank/DDBJ databases">
        <authorList>
            <person name="Yu W.X."/>
        </authorList>
    </citation>
    <scope>NUCLEOTIDE SEQUENCE</scope>
    <source>
        <strain evidence="5">AAT</strain>
    </source>
</reference>
<keyword evidence="6" id="KW-1185">Reference proteome</keyword>
<dbReference type="Gene3D" id="3.40.50.10860">
    <property type="entry name" value="Leucine Dehydrogenase, chain A, domain 1"/>
    <property type="match status" value="1"/>
</dbReference>
<evidence type="ECO:0000256" key="3">
    <source>
        <dbReference type="ARBA" id="ARBA00023141"/>
    </source>
</evidence>
<dbReference type="CDD" id="cd01065">
    <property type="entry name" value="NAD_bind_Shikimate_DH"/>
    <property type="match status" value="1"/>
</dbReference>
<dbReference type="InterPro" id="IPR046346">
    <property type="entry name" value="Aminoacid_DH-like_N_sf"/>
</dbReference>
<proteinExistence type="predicted"/>
<dbReference type="Gene3D" id="3.40.50.720">
    <property type="entry name" value="NAD(P)-binding Rossmann-like Domain"/>
    <property type="match status" value="1"/>
</dbReference>
<keyword evidence="3" id="KW-0028">Amino-acid biosynthesis</keyword>
<dbReference type="InterPro" id="IPR036291">
    <property type="entry name" value="NAD(P)-bd_dom_sf"/>
</dbReference>
<dbReference type="PANTHER" id="PTHR21089">
    <property type="entry name" value="SHIKIMATE DEHYDROGENASE"/>
    <property type="match status" value="1"/>
</dbReference>
<accession>A0AAE3M1K3</accession>
<keyword evidence="2" id="KW-0560">Oxidoreductase</keyword>
<comment type="pathway">
    <text evidence="1">Metabolic intermediate biosynthesis; chorismate biosynthesis; chorismate from D-erythrose 4-phosphate and phosphoenolpyruvate: step 4/7.</text>
</comment>